<organism evidence="1 2">
    <name type="scientific">Novipirellula herctigrandis</name>
    <dbReference type="NCBI Taxonomy" id="2527986"/>
    <lineage>
        <taxon>Bacteria</taxon>
        <taxon>Pseudomonadati</taxon>
        <taxon>Planctomycetota</taxon>
        <taxon>Planctomycetia</taxon>
        <taxon>Pirellulales</taxon>
        <taxon>Pirellulaceae</taxon>
        <taxon>Novipirellula</taxon>
    </lineage>
</organism>
<evidence type="ECO:0000313" key="1">
    <source>
        <dbReference type="EMBL" id="TWT81160.1"/>
    </source>
</evidence>
<dbReference type="Proteomes" id="UP000315010">
    <property type="component" value="Unassembled WGS sequence"/>
</dbReference>
<dbReference type="InterPro" id="IPR029063">
    <property type="entry name" value="SAM-dependent_MTases_sf"/>
</dbReference>
<sequence length="255" mass="28738">MSIASKPSHLESLHRLKEGFQAEDGHCNPPGYQHYLEGIFHGINLQGRRVLEIGSGRGLISLHCGLSGAERVVSIEPEMEGSTSGVVATQAKRIEQMGLSNIELRNDDFNKMDFGDQKFDVIVMIAVLNHLYETPLNAMKDSEVFDTYVGIGEKLHGLLASGGVVIATDATRYCLWTQLRRIGYPRQFCLSQRTINWRIHQQPSVWKKIFSKSGFDKVDIDYPIPYRFRHFGSIVATPAIDFFLSGEFILRAYKS</sequence>
<dbReference type="AlphaFoldDB" id="A0A5C5Z1V7"/>
<dbReference type="Gene3D" id="3.40.50.150">
    <property type="entry name" value="Vaccinia Virus protein VP39"/>
    <property type="match status" value="1"/>
</dbReference>
<accession>A0A5C5Z1V7</accession>
<keyword evidence="2" id="KW-1185">Reference proteome</keyword>
<dbReference type="EMBL" id="SJPJ01000001">
    <property type="protein sequence ID" value="TWT81160.1"/>
    <property type="molecule type" value="Genomic_DNA"/>
</dbReference>
<evidence type="ECO:0008006" key="3">
    <source>
        <dbReference type="Google" id="ProtNLM"/>
    </source>
</evidence>
<dbReference type="RefSeq" id="WP_146396877.1">
    <property type="nucleotide sequence ID" value="NZ_SJPJ01000001.1"/>
</dbReference>
<dbReference type="CDD" id="cd02440">
    <property type="entry name" value="AdoMet_MTases"/>
    <property type="match status" value="1"/>
</dbReference>
<dbReference type="OrthoDB" id="9795634at2"/>
<comment type="caution">
    <text evidence="1">The sequence shown here is derived from an EMBL/GenBank/DDBJ whole genome shotgun (WGS) entry which is preliminary data.</text>
</comment>
<proteinExistence type="predicted"/>
<protein>
    <recommendedName>
        <fullName evidence="3">Methyltransferase domain-containing protein</fullName>
    </recommendedName>
</protein>
<reference evidence="1 2" key="1">
    <citation type="submission" date="2019-02" db="EMBL/GenBank/DDBJ databases">
        <title>Deep-cultivation of Planctomycetes and their phenomic and genomic characterization uncovers novel biology.</title>
        <authorList>
            <person name="Wiegand S."/>
            <person name="Jogler M."/>
            <person name="Boedeker C."/>
            <person name="Pinto D."/>
            <person name="Vollmers J."/>
            <person name="Rivas-Marin E."/>
            <person name="Kohn T."/>
            <person name="Peeters S.H."/>
            <person name="Heuer A."/>
            <person name="Rast P."/>
            <person name="Oberbeckmann S."/>
            <person name="Bunk B."/>
            <person name="Jeske O."/>
            <person name="Meyerdierks A."/>
            <person name="Storesund J.E."/>
            <person name="Kallscheuer N."/>
            <person name="Luecker S."/>
            <person name="Lage O.M."/>
            <person name="Pohl T."/>
            <person name="Merkel B.J."/>
            <person name="Hornburger P."/>
            <person name="Mueller R.-W."/>
            <person name="Bruemmer F."/>
            <person name="Labrenz M."/>
            <person name="Spormann A.M."/>
            <person name="Op Den Camp H."/>
            <person name="Overmann J."/>
            <person name="Amann R."/>
            <person name="Jetten M.S.M."/>
            <person name="Mascher T."/>
            <person name="Medema M.H."/>
            <person name="Devos D.P."/>
            <person name="Kaster A.-K."/>
            <person name="Ovreas L."/>
            <person name="Rohde M."/>
            <person name="Galperin M.Y."/>
            <person name="Jogler C."/>
        </authorList>
    </citation>
    <scope>NUCLEOTIDE SEQUENCE [LARGE SCALE GENOMIC DNA]</scope>
    <source>
        <strain evidence="1 2">CA13</strain>
    </source>
</reference>
<evidence type="ECO:0000313" key="2">
    <source>
        <dbReference type="Proteomes" id="UP000315010"/>
    </source>
</evidence>
<dbReference type="Pfam" id="PF13489">
    <property type="entry name" value="Methyltransf_23"/>
    <property type="match status" value="1"/>
</dbReference>
<gene>
    <name evidence="1" type="ORF">CA13_26080</name>
</gene>
<name>A0A5C5Z1V7_9BACT</name>
<dbReference type="SUPFAM" id="SSF53335">
    <property type="entry name" value="S-adenosyl-L-methionine-dependent methyltransferases"/>
    <property type="match status" value="1"/>
</dbReference>